<dbReference type="InterPro" id="IPR002509">
    <property type="entry name" value="NODB_dom"/>
</dbReference>
<proteinExistence type="predicted"/>
<gene>
    <name evidence="4" type="ORF">ERJ70_07580</name>
</gene>
<organism evidence="4 5">
    <name type="scientific">Sediminibacillus dalangtanensis</name>
    <dbReference type="NCBI Taxonomy" id="2729421"/>
    <lineage>
        <taxon>Bacteria</taxon>
        <taxon>Bacillati</taxon>
        <taxon>Bacillota</taxon>
        <taxon>Bacilli</taxon>
        <taxon>Bacillales</taxon>
        <taxon>Bacillaceae</taxon>
        <taxon>Sediminibacillus</taxon>
    </lineage>
</organism>
<dbReference type="PROSITE" id="PS51677">
    <property type="entry name" value="NODB"/>
    <property type="match status" value="1"/>
</dbReference>
<dbReference type="SUPFAM" id="SSF88713">
    <property type="entry name" value="Glycoside hydrolase/deacetylase"/>
    <property type="match status" value="1"/>
</dbReference>
<protein>
    <submittedName>
        <fullName evidence="4">Polysaccharide deacetylase family protein</fullName>
    </submittedName>
</protein>
<keyword evidence="1" id="KW-0479">Metal-binding</keyword>
<feature type="domain" description="NodB homology" evidence="3">
    <location>
        <begin position="19"/>
        <end position="194"/>
    </location>
</feature>
<dbReference type="Pfam" id="PF01522">
    <property type="entry name" value="Polysacc_deac_1"/>
    <property type="match status" value="1"/>
</dbReference>
<dbReference type="RefSeq" id="WP_209368354.1">
    <property type="nucleotide sequence ID" value="NZ_CP046956.1"/>
</dbReference>
<dbReference type="PANTHER" id="PTHR10587:SF133">
    <property type="entry name" value="CHITIN DEACETYLASE 1-RELATED"/>
    <property type="match status" value="1"/>
</dbReference>
<dbReference type="Proteomes" id="UP000665043">
    <property type="component" value="Chromosome"/>
</dbReference>
<name>A0ABX7VX53_9BACI</name>
<keyword evidence="2" id="KW-0378">Hydrolase</keyword>
<evidence type="ECO:0000313" key="5">
    <source>
        <dbReference type="Proteomes" id="UP000665043"/>
    </source>
</evidence>
<evidence type="ECO:0000259" key="3">
    <source>
        <dbReference type="PROSITE" id="PS51677"/>
    </source>
</evidence>
<evidence type="ECO:0000256" key="1">
    <source>
        <dbReference type="ARBA" id="ARBA00022723"/>
    </source>
</evidence>
<evidence type="ECO:0000256" key="2">
    <source>
        <dbReference type="ARBA" id="ARBA00022801"/>
    </source>
</evidence>
<evidence type="ECO:0000313" key="4">
    <source>
        <dbReference type="EMBL" id="QTM99176.1"/>
    </source>
</evidence>
<keyword evidence="5" id="KW-1185">Reference proteome</keyword>
<dbReference type="InterPro" id="IPR050248">
    <property type="entry name" value="Polysacc_deacetylase_ArnD"/>
</dbReference>
<dbReference type="CDD" id="cd10917">
    <property type="entry name" value="CE4_NodB_like_6s_7s"/>
    <property type="match status" value="1"/>
</dbReference>
<accession>A0ABX7VX53</accession>
<dbReference type="PANTHER" id="PTHR10587">
    <property type="entry name" value="GLYCOSYL TRANSFERASE-RELATED"/>
    <property type="match status" value="1"/>
</dbReference>
<reference evidence="4 5" key="1">
    <citation type="submission" date="2019-12" db="EMBL/GenBank/DDBJ databases">
        <title>The whole genome sequencing of a strain isolated from a Mars analog, Dalangtan Playa.</title>
        <authorList>
            <person name="Huang T."/>
        </authorList>
    </citation>
    <scope>NUCLEOTIDE SEQUENCE [LARGE SCALE GENOMIC DNA]</scope>
    <source>
        <strain evidence="4 5">DP4-553-S</strain>
    </source>
</reference>
<dbReference type="Gene3D" id="3.20.20.370">
    <property type="entry name" value="Glycoside hydrolase/deacetylase"/>
    <property type="match status" value="1"/>
</dbReference>
<dbReference type="InterPro" id="IPR011330">
    <property type="entry name" value="Glyco_hydro/deAcase_b/a-brl"/>
</dbReference>
<sequence>MYDSKDKQIITSLPESKDKTIMLSFDDGPSSVLSEILDILKHENVPAMFFWQSKLLYPERPWKRLIQEGHQIGTHTITHPDMTRLDYKAQYRQLAASVQSIESITGQKVTYFRPPFGQYDENTKRAAEKLGLTVVLWKIASIDWELKNNPRQIVDNTLHHLQDKSIVLLHELEQTVEVLPSLIQSIKQEGYTFQLLRESGKN</sequence>
<dbReference type="EMBL" id="CP046956">
    <property type="protein sequence ID" value="QTM99176.1"/>
    <property type="molecule type" value="Genomic_DNA"/>
</dbReference>